<accession>K6UUX2</accession>
<dbReference type="KEGG" id="pcy:PCYB_081560"/>
<sequence length="62" mass="7280">MLYNFFFLSTCACPHLVKYFPGKYEWPYFENLPFRGALPMRSVDLKGRGRSILCKGKDSPVW</sequence>
<name>K6UUX2_PLACD</name>
<protein>
    <submittedName>
        <fullName evidence="1">Uncharacterized protein</fullName>
    </submittedName>
</protein>
<proteinExistence type="predicted"/>
<dbReference type="VEuPathDB" id="PlasmoDB:PCYB_081560"/>
<evidence type="ECO:0000313" key="1">
    <source>
        <dbReference type="EMBL" id="GAB65995.1"/>
    </source>
</evidence>
<organism evidence="1 2">
    <name type="scientific">Plasmodium cynomolgi (strain B)</name>
    <dbReference type="NCBI Taxonomy" id="1120755"/>
    <lineage>
        <taxon>Eukaryota</taxon>
        <taxon>Sar</taxon>
        <taxon>Alveolata</taxon>
        <taxon>Apicomplexa</taxon>
        <taxon>Aconoidasida</taxon>
        <taxon>Haemosporida</taxon>
        <taxon>Plasmodiidae</taxon>
        <taxon>Plasmodium</taxon>
        <taxon>Plasmodium (Plasmodium)</taxon>
    </lineage>
</organism>
<dbReference type="AlphaFoldDB" id="K6UUX2"/>
<evidence type="ECO:0000313" key="2">
    <source>
        <dbReference type="Proteomes" id="UP000006319"/>
    </source>
</evidence>
<dbReference type="RefSeq" id="XP_004221942.1">
    <property type="nucleotide sequence ID" value="XM_004221894.1"/>
</dbReference>
<dbReference type="GeneID" id="14692345"/>
<gene>
    <name evidence="1" type="ORF">PCYB_081560</name>
</gene>
<dbReference type="EMBL" id="DF157100">
    <property type="protein sequence ID" value="GAB65995.1"/>
    <property type="molecule type" value="Genomic_DNA"/>
</dbReference>
<dbReference type="Proteomes" id="UP000006319">
    <property type="component" value="Chromosome 8"/>
</dbReference>
<keyword evidence="2" id="KW-1185">Reference proteome</keyword>
<reference evidence="1 2" key="1">
    <citation type="journal article" date="2012" name="Nat. Genet.">
        <title>Plasmodium cynomolgi genome sequences provide insight into Plasmodium vivax and the monkey malaria clade.</title>
        <authorList>
            <person name="Tachibana S."/>
            <person name="Sullivan S.A."/>
            <person name="Kawai S."/>
            <person name="Nakamura S."/>
            <person name="Kim H.R."/>
            <person name="Goto N."/>
            <person name="Arisue N."/>
            <person name="Palacpac N.M.Q."/>
            <person name="Honma H."/>
            <person name="Yagi M."/>
            <person name="Tougan T."/>
            <person name="Katakai Y."/>
            <person name="Kaneko O."/>
            <person name="Mita T."/>
            <person name="Kita K."/>
            <person name="Yasutomi Y."/>
            <person name="Sutton P.L."/>
            <person name="Shakhbatyan R."/>
            <person name="Horii T."/>
            <person name="Yasunaga T."/>
            <person name="Barnwell J.W."/>
            <person name="Escalante A.A."/>
            <person name="Carlton J.M."/>
            <person name="Tanabe K."/>
        </authorList>
    </citation>
    <scope>NUCLEOTIDE SEQUENCE [LARGE SCALE GENOMIC DNA]</scope>
    <source>
        <strain evidence="1 2">B</strain>
    </source>
</reference>